<evidence type="ECO:0000256" key="1">
    <source>
        <dbReference type="ARBA" id="ARBA00004127"/>
    </source>
</evidence>
<dbReference type="EMBL" id="FODD01000018">
    <property type="protein sequence ID" value="SEO14094.1"/>
    <property type="molecule type" value="Genomic_DNA"/>
</dbReference>
<evidence type="ECO:0000256" key="2">
    <source>
        <dbReference type="ARBA" id="ARBA00022692"/>
    </source>
</evidence>
<keyword evidence="2 5" id="KW-0812">Transmembrane</keyword>
<feature type="transmembrane region" description="Helical" evidence="5">
    <location>
        <begin position="165"/>
        <end position="182"/>
    </location>
</feature>
<feature type="domain" description="NADH:quinone oxidoreductase/Mrp antiporter transmembrane" evidence="7">
    <location>
        <begin position="182"/>
        <end position="487"/>
    </location>
</feature>
<dbReference type="OrthoDB" id="9811718at2"/>
<evidence type="ECO:0000256" key="3">
    <source>
        <dbReference type="ARBA" id="ARBA00022989"/>
    </source>
</evidence>
<dbReference type="PANTHER" id="PTHR22773">
    <property type="entry name" value="NADH DEHYDROGENASE"/>
    <property type="match status" value="1"/>
</dbReference>
<evidence type="ECO:0000256" key="5">
    <source>
        <dbReference type="HAMAP-Rule" id="MF_00445"/>
    </source>
</evidence>
<feature type="transmembrane region" description="Helical" evidence="5">
    <location>
        <begin position="392"/>
        <end position="416"/>
    </location>
</feature>
<feature type="transmembrane region" description="Helical" evidence="5">
    <location>
        <begin position="35"/>
        <end position="53"/>
    </location>
</feature>
<proteinExistence type="inferred from homology"/>
<dbReference type="GO" id="GO:0050136">
    <property type="term" value="F:NADH dehydrogenase (quinone) (non-electrogenic) activity"/>
    <property type="evidence" value="ECO:0007669"/>
    <property type="project" value="UniProtKB-UniRule"/>
</dbReference>
<dbReference type="Proteomes" id="UP000181951">
    <property type="component" value="Unassembled WGS sequence"/>
</dbReference>
<keyword evidence="5" id="KW-0874">Quinone</keyword>
<organism evidence="8 9">
    <name type="scientific">Actinacidiphila rubida</name>
    <dbReference type="NCBI Taxonomy" id="310780"/>
    <lineage>
        <taxon>Bacteria</taxon>
        <taxon>Bacillati</taxon>
        <taxon>Actinomycetota</taxon>
        <taxon>Actinomycetes</taxon>
        <taxon>Kitasatosporales</taxon>
        <taxon>Streptomycetaceae</taxon>
        <taxon>Actinacidiphila</taxon>
    </lineage>
</organism>
<feature type="transmembrane region" description="Helical" evidence="5">
    <location>
        <begin position="342"/>
        <end position="361"/>
    </location>
</feature>
<keyword evidence="3 5" id="KW-1133">Transmembrane helix</keyword>
<dbReference type="GO" id="GO:0012505">
    <property type="term" value="C:endomembrane system"/>
    <property type="evidence" value="ECO:0007669"/>
    <property type="project" value="UniProtKB-SubCell"/>
</dbReference>
<dbReference type="GO" id="GO:0042773">
    <property type="term" value="P:ATP synthesis coupled electron transport"/>
    <property type="evidence" value="ECO:0007669"/>
    <property type="project" value="InterPro"/>
</dbReference>
<gene>
    <name evidence="5" type="primary">nuoN</name>
    <name evidence="8" type="ORF">SAMN05216267_101889</name>
</gene>
<keyword evidence="9" id="KW-1185">Reference proteome</keyword>
<keyword evidence="4 5" id="KW-0472">Membrane</keyword>
<dbReference type="GO" id="GO:0008137">
    <property type="term" value="F:NADH dehydrogenase (ubiquinone) activity"/>
    <property type="evidence" value="ECO:0007669"/>
    <property type="project" value="InterPro"/>
</dbReference>
<dbReference type="NCBIfam" id="NF004441">
    <property type="entry name" value="PRK05777.1-4"/>
    <property type="match status" value="1"/>
</dbReference>
<comment type="catalytic activity">
    <reaction evidence="5">
        <text>a quinone + NADH + 5 H(+)(in) = a quinol + NAD(+) + 4 H(+)(out)</text>
        <dbReference type="Rhea" id="RHEA:57888"/>
        <dbReference type="ChEBI" id="CHEBI:15378"/>
        <dbReference type="ChEBI" id="CHEBI:24646"/>
        <dbReference type="ChEBI" id="CHEBI:57540"/>
        <dbReference type="ChEBI" id="CHEBI:57945"/>
        <dbReference type="ChEBI" id="CHEBI:132124"/>
    </reaction>
</comment>
<dbReference type="InterPro" id="IPR001750">
    <property type="entry name" value="ND/Mrp_TM"/>
</dbReference>
<feature type="transmembrane region" description="Helical" evidence="5">
    <location>
        <begin position="105"/>
        <end position="123"/>
    </location>
</feature>
<feature type="transmembrane region" description="Helical" evidence="5">
    <location>
        <begin position="218"/>
        <end position="242"/>
    </location>
</feature>
<dbReference type="STRING" id="310780.SAMN05216267_101889"/>
<feature type="transmembrane region" description="Helical" evidence="5">
    <location>
        <begin position="437"/>
        <end position="457"/>
    </location>
</feature>
<feature type="transmembrane region" description="Helical" evidence="5">
    <location>
        <begin position="188"/>
        <end position="206"/>
    </location>
</feature>
<dbReference type="Pfam" id="PF00361">
    <property type="entry name" value="Proton_antipo_M"/>
    <property type="match status" value="1"/>
</dbReference>
<dbReference type="RefSeq" id="WP_069461689.1">
    <property type="nucleotide sequence ID" value="NZ_FODD01000018.1"/>
</dbReference>
<feature type="transmembrane region" description="Helical" evidence="5">
    <location>
        <begin position="309"/>
        <end position="330"/>
    </location>
</feature>
<evidence type="ECO:0000256" key="4">
    <source>
        <dbReference type="ARBA" id="ARBA00023136"/>
    </source>
</evidence>
<dbReference type="NCBIfam" id="TIGR01770">
    <property type="entry name" value="NDH_I_N"/>
    <property type="match status" value="1"/>
</dbReference>
<reference evidence="8 9" key="1">
    <citation type="submission" date="2016-10" db="EMBL/GenBank/DDBJ databases">
        <authorList>
            <person name="de Groot N.N."/>
        </authorList>
    </citation>
    <scope>NUCLEOTIDE SEQUENCE [LARGE SCALE GENOMIC DNA]</scope>
    <source>
        <strain evidence="8 9">CGMCC 4.2026</strain>
    </source>
</reference>
<dbReference type="AlphaFoldDB" id="A0A1H8M9W6"/>
<protein>
    <recommendedName>
        <fullName evidence="5">NADH-quinone oxidoreductase subunit N</fullName>
        <ecNumber evidence="5">7.1.1.-</ecNumber>
    </recommendedName>
    <alternativeName>
        <fullName evidence="5">NADH dehydrogenase I subunit N</fullName>
    </alternativeName>
    <alternativeName>
        <fullName evidence="5">NDH-1 subunit N</fullName>
    </alternativeName>
</protein>
<evidence type="ECO:0000256" key="6">
    <source>
        <dbReference type="RuleBase" id="RU000320"/>
    </source>
</evidence>
<dbReference type="EC" id="7.1.1.-" evidence="5"/>
<sequence>MSASARAASVHSLWTAAPAADKIPAPHIEYAQLSPVLIVFGVAAVGVLVEAFVPRRSRYTAQVGLAVVGLAAAFAALIALAEKGYGTTKAHIAAMGAVAVDGPALFLQGTILLVALVAVFTFAERRLDPMAHGRHVDSFAAQGSAVPGGDQERAAVRAGFTTTEVFPLLMFAVGGMLIFPAANDLLTLFVALEVFSLPLYILCALARRNRLMSQEAAVKYFLLGAFSSAFLLFGIALLYGYAGTVSYSGIASVIDGTAKTTPALASSTQNDALLLIGLAMVTVGLLFKVGAVPFHMWTPDVYQGAPTPVTGFMAAATKVAAFGALLRLLYVVLPGMRWDWRPVMWGVAIVTMVIGAVIAVTQTDVKRLLAYSSIAHAGFILAGVIATDRNGVSSVLFYLAAYSFVTLGAFAVVTLVRDAGGEATHLSRWAGLGRRSPLVAAVFAVFLLAFAGIPLTSGFAGKFAVFQAAAQGGAMPLVIVGVISSAIAAFFYIRVIVLMFFSEPKADGPSVAVPSPLTSTAIAVGVAVTLVLGLAPQYFLDLADKAGVFVR</sequence>
<comment type="subcellular location">
    <subcellularLocation>
        <location evidence="5">Cell membrane</location>
        <topology evidence="5">Multi-pass membrane protein</topology>
    </subcellularLocation>
    <subcellularLocation>
        <location evidence="1">Endomembrane system</location>
        <topology evidence="1">Multi-pass membrane protein</topology>
    </subcellularLocation>
    <subcellularLocation>
        <location evidence="6">Membrane</location>
        <topology evidence="6">Multi-pass membrane protein</topology>
    </subcellularLocation>
</comment>
<evidence type="ECO:0000313" key="8">
    <source>
        <dbReference type="EMBL" id="SEO14094.1"/>
    </source>
</evidence>
<feature type="transmembrane region" description="Helical" evidence="5">
    <location>
        <begin position="477"/>
        <end position="501"/>
    </location>
</feature>
<feature type="transmembrane region" description="Helical" evidence="5">
    <location>
        <begin position="272"/>
        <end position="297"/>
    </location>
</feature>
<name>A0A1H8M9W6_9ACTN</name>
<keyword evidence="5" id="KW-1003">Cell membrane</keyword>
<comment type="function">
    <text evidence="5">NDH-1 shuttles electrons from NADH, via FMN and iron-sulfur (Fe-S) centers, to quinones in the respiratory chain. The immediate electron acceptor for the enzyme in this species is believed to be a menaquinone. Couples the redox reaction to proton translocation (for every two electrons transferred, four hydrogen ions are translocated across the cytoplasmic membrane), and thus conserves the redox energy in a proton gradient.</text>
</comment>
<dbReference type="HAMAP" id="MF_00445">
    <property type="entry name" value="NDH1_NuoN_1"/>
    <property type="match status" value="1"/>
</dbReference>
<accession>A0A1H8M9W6</accession>
<feature type="transmembrane region" description="Helical" evidence="5">
    <location>
        <begin position="65"/>
        <end position="85"/>
    </location>
</feature>
<dbReference type="GO" id="GO:0048038">
    <property type="term" value="F:quinone binding"/>
    <property type="evidence" value="ECO:0007669"/>
    <property type="project" value="UniProtKB-KW"/>
</dbReference>
<evidence type="ECO:0000313" key="9">
    <source>
        <dbReference type="Proteomes" id="UP000181951"/>
    </source>
</evidence>
<feature type="transmembrane region" description="Helical" evidence="5">
    <location>
        <begin position="513"/>
        <end position="535"/>
    </location>
</feature>
<feature type="transmembrane region" description="Helical" evidence="5">
    <location>
        <begin position="368"/>
        <end position="386"/>
    </location>
</feature>
<keyword evidence="5" id="KW-1278">Translocase</keyword>
<keyword evidence="5" id="KW-0813">Transport</keyword>
<evidence type="ECO:0000259" key="7">
    <source>
        <dbReference type="Pfam" id="PF00361"/>
    </source>
</evidence>
<keyword evidence="5" id="KW-0520">NAD</keyword>
<comment type="subunit">
    <text evidence="5">NDH-1 is composed of 14 different subunits. Subunits NuoA, H, J, K, L, M, N constitute the membrane sector of the complex.</text>
</comment>
<dbReference type="GO" id="GO:0005886">
    <property type="term" value="C:plasma membrane"/>
    <property type="evidence" value="ECO:0007669"/>
    <property type="project" value="UniProtKB-SubCell"/>
</dbReference>
<comment type="similarity">
    <text evidence="5">Belongs to the complex I subunit 2 family.</text>
</comment>
<dbReference type="InterPro" id="IPR010096">
    <property type="entry name" value="NADH-Q_OxRdtase_suN/2"/>
</dbReference>